<feature type="active site" evidence="5">
    <location>
        <position position="23"/>
    </location>
</feature>
<dbReference type="Proteomes" id="UP000092443">
    <property type="component" value="Unplaced"/>
</dbReference>
<evidence type="ECO:0000256" key="2">
    <source>
        <dbReference type="ARBA" id="ARBA00012150"/>
    </source>
</evidence>
<name>A0A9C5ZHA5_9MUSC</name>
<comment type="similarity">
    <text evidence="1 7">Belongs to the acylphosphatase family.</text>
</comment>
<evidence type="ECO:0000256" key="6">
    <source>
        <dbReference type="RuleBase" id="RU000553"/>
    </source>
</evidence>
<dbReference type="Pfam" id="PF00708">
    <property type="entry name" value="Acylphosphatase"/>
    <property type="match status" value="1"/>
</dbReference>
<dbReference type="InterPro" id="IPR017968">
    <property type="entry name" value="Acylphosphatase_CS"/>
</dbReference>
<dbReference type="GeneID" id="119643336"/>
<feature type="domain" description="Acylphosphatase-like" evidence="8">
    <location>
        <begin position="8"/>
        <end position="98"/>
    </location>
</feature>
<proteinExistence type="inferred from homology"/>
<dbReference type="PROSITE" id="PS00150">
    <property type="entry name" value="ACYLPHOSPHATASE_1"/>
    <property type="match status" value="1"/>
</dbReference>
<dbReference type="EC" id="3.6.1.7" evidence="2 5"/>
<dbReference type="SUPFAM" id="SSF54975">
    <property type="entry name" value="Acylphosphatase/BLUF domain-like"/>
    <property type="match status" value="1"/>
</dbReference>
<sequence>MATKGLFAVNFEVFGLVQGVFFRKYTVQRAKGLGLRGWCMNTPNGTVQGQLEGPETKINEMKVWLETKGSPSSRIDKAVFSEMKSIEKYSFSDFEVRH</sequence>
<dbReference type="PROSITE" id="PS51160">
    <property type="entry name" value="ACYLPHOSPHATASE_3"/>
    <property type="match status" value="1"/>
</dbReference>
<evidence type="ECO:0000313" key="9">
    <source>
        <dbReference type="Proteomes" id="UP000092443"/>
    </source>
</evidence>
<evidence type="ECO:0000256" key="3">
    <source>
        <dbReference type="ARBA" id="ARBA00022801"/>
    </source>
</evidence>
<protein>
    <recommendedName>
        <fullName evidence="2 5">Acylphosphatase</fullName>
        <ecNumber evidence="2 5">3.6.1.7</ecNumber>
    </recommendedName>
</protein>
<reference evidence="10 11" key="1">
    <citation type="submission" date="2025-04" db="UniProtKB">
        <authorList>
            <consortium name="RefSeq"/>
        </authorList>
    </citation>
    <scope>IDENTIFICATION</scope>
    <source>
        <tissue evidence="10 11">Whole body pupa</tissue>
    </source>
</reference>
<dbReference type="InterPro" id="IPR036046">
    <property type="entry name" value="Acylphosphatase-like_dom_sf"/>
</dbReference>
<evidence type="ECO:0000256" key="4">
    <source>
        <dbReference type="ARBA" id="ARBA00047645"/>
    </source>
</evidence>
<dbReference type="PROSITE" id="PS00151">
    <property type="entry name" value="ACYLPHOSPHATASE_2"/>
    <property type="match status" value="1"/>
</dbReference>
<dbReference type="PANTHER" id="PTHR10029">
    <property type="entry name" value="ACYLPHOSPHATASE"/>
    <property type="match status" value="1"/>
</dbReference>
<keyword evidence="9" id="KW-1185">Reference proteome</keyword>
<accession>A0A9C5ZHA5</accession>
<keyword evidence="3 5" id="KW-0378">Hydrolase</keyword>
<dbReference type="RefSeq" id="XP_037898613.1">
    <property type="nucleotide sequence ID" value="XM_038042685.1"/>
</dbReference>
<evidence type="ECO:0000259" key="8">
    <source>
        <dbReference type="PROSITE" id="PS51160"/>
    </source>
</evidence>
<dbReference type="AlphaFoldDB" id="A0A9C5ZHA5"/>
<dbReference type="InterPro" id="IPR020456">
    <property type="entry name" value="Acylphosphatase"/>
</dbReference>
<organism evidence="9 11">
    <name type="scientific">Glossina fuscipes</name>
    <dbReference type="NCBI Taxonomy" id="7396"/>
    <lineage>
        <taxon>Eukaryota</taxon>
        <taxon>Metazoa</taxon>
        <taxon>Ecdysozoa</taxon>
        <taxon>Arthropoda</taxon>
        <taxon>Hexapoda</taxon>
        <taxon>Insecta</taxon>
        <taxon>Pterygota</taxon>
        <taxon>Neoptera</taxon>
        <taxon>Endopterygota</taxon>
        <taxon>Diptera</taxon>
        <taxon>Brachycera</taxon>
        <taxon>Muscomorpha</taxon>
        <taxon>Hippoboscoidea</taxon>
        <taxon>Glossinidae</taxon>
        <taxon>Glossina</taxon>
    </lineage>
</organism>
<dbReference type="FunFam" id="3.30.70.100:FF:000011">
    <property type="entry name" value="Acylphosphatase"/>
    <property type="match status" value="1"/>
</dbReference>
<dbReference type="PRINTS" id="PR00112">
    <property type="entry name" value="ACYLPHPHTASE"/>
</dbReference>
<dbReference type="PANTHER" id="PTHR10029:SF3">
    <property type="entry name" value="ACYLPHOSPHATASE-RELATED"/>
    <property type="match status" value="1"/>
</dbReference>
<dbReference type="KEGG" id="gfs:119643331"/>
<evidence type="ECO:0000313" key="10">
    <source>
        <dbReference type="RefSeq" id="XP_037898610.1"/>
    </source>
</evidence>
<dbReference type="InterPro" id="IPR001792">
    <property type="entry name" value="Acylphosphatase-like_dom"/>
</dbReference>
<dbReference type="RefSeq" id="XP_037898610.1">
    <property type="nucleotide sequence ID" value="XM_038042682.1"/>
</dbReference>
<dbReference type="GO" id="GO:0003998">
    <property type="term" value="F:acylphosphatase activity"/>
    <property type="evidence" value="ECO:0007669"/>
    <property type="project" value="UniProtKB-EC"/>
</dbReference>
<evidence type="ECO:0000313" key="11">
    <source>
        <dbReference type="RefSeq" id="XP_037898613.1"/>
    </source>
</evidence>
<dbReference type="KEGG" id="gfs:119643336"/>
<feature type="active site" evidence="5">
    <location>
        <position position="41"/>
    </location>
</feature>
<evidence type="ECO:0000256" key="1">
    <source>
        <dbReference type="ARBA" id="ARBA00005614"/>
    </source>
</evidence>
<evidence type="ECO:0000256" key="5">
    <source>
        <dbReference type="PROSITE-ProRule" id="PRU00520"/>
    </source>
</evidence>
<dbReference type="Gene3D" id="3.30.70.100">
    <property type="match status" value="1"/>
</dbReference>
<evidence type="ECO:0000256" key="7">
    <source>
        <dbReference type="RuleBase" id="RU004168"/>
    </source>
</evidence>
<gene>
    <name evidence="11" type="primary">LOC119643336</name>
    <name evidence="10" type="synonym">LOC119643331</name>
</gene>
<comment type="catalytic activity">
    <reaction evidence="4 5 6">
        <text>an acyl phosphate + H2O = a carboxylate + phosphate + H(+)</text>
        <dbReference type="Rhea" id="RHEA:14965"/>
        <dbReference type="ChEBI" id="CHEBI:15377"/>
        <dbReference type="ChEBI" id="CHEBI:15378"/>
        <dbReference type="ChEBI" id="CHEBI:29067"/>
        <dbReference type="ChEBI" id="CHEBI:43474"/>
        <dbReference type="ChEBI" id="CHEBI:59918"/>
        <dbReference type="EC" id="3.6.1.7"/>
    </reaction>
</comment>